<feature type="chain" id="PRO_5017259642" evidence="1">
    <location>
        <begin position="19"/>
        <end position="61"/>
    </location>
</feature>
<gene>
    <name evidence="2" type="ORF">A2U01_0017248</name>
</gene>
<organism evidence="2 3">
    <name type="scientific">Trifolium medium</name>
    <dbReference type="NCBI Taxonomy" id="97028"/>
    <lineage>
        <taxon>Eukaryota</taxon>
        <taxon>Viridiplantae</taxon>
        <taxon>Streptophyta</taxon>
        <taxon>Embryophyta</taxon>
        <taxon>Tracheophyta</taxon>
        <taxon>Spermatophyta</taxon>
        <taxon>Magnoliopsida</taxon>
        <taxon>eudicotyledons</taxon>
        <taxon>Gunneridae</taxon>
        <taxon>Pentapetalae</taxon>
        <taxon>rosids</taxon>
        <taxon>fabids</taxon>
        <taxon>Fabales</taxon>
        <taxon>Fabaceae</taxon>
        <taxon>Papilionoideae</taxon>
        <taxon>50 kb inversion clade</taxon>
        <taxon>NPAAA clade</taxon>
        <taxon>Hologalegina</taxon>
        <taxon>IRL clade</taxon>
        <taxon>Trifolieae</taxon>
        <taxon>Trifolium</taxon>
    </lineage>
</organism>
<feature type="non-terminal residue" evidence="2">
    <location>
        <position position="1"/>
    </location>
</feature>
<sequence length="61" mass="6845">KFFSLNSHLVLFCITASALKNDSTHRVPGYSSLRKNLLHLAPRLANLPQEVKDALEDPNSR</sequence>
<dbReference type="EMBL" id="LXQA010031931">
    <property type="protein sequence ID" value="MCH96264.1"/>
    <property type="molecule type" value="Genomic_DNA"/>
</dbReference>
<evidence type="ECO:0000313" key="2">
    <source>
        <dbReference type="EMBL" id="MCH96264.1"/>
    </source>
</evidence>
<dbReference type="Proteomes" id="UP000265520">
    <property type="component" value="Unassembled WGS sequence"/>
</dbReference>
<protein>
    <submittedName>
        <fullName evidence="2">2OG-Fe(II) oxygenase family oxidoreductase</fullName>
    </submittedName>
</protein>
<dbReference type="AlphaFoldDB" id="A0A392NCL1"/>
<proteinExistence type="predicted"/>
<name>A0A392NCL1_9FABA</name>
<accession>A0A392NCL1</accession>
<comment type="caution">
    <text evidence="2">The sequence shown here is derived from an EMBL/GenBank/DDBJ whole genome shotgun (WGS) entry which is preliminary data.</text>
</comment>
<feature type="signal peptide" evidence="1">
    <location>
        <begin position="1"/>
        <end position="18"/>
    </location>
</feature>
<keyword evidence="1" id="KW-0732">Signal</keyword>
<keyword evidence="3" id="KW-1185">Reference proteome</keyword>
<evidence type="ECO:0000313" key="3">
    <source>
        <dbReference type="Proteomes" id="UP000265520"/>
    </source>
</evidence>
<reference evidence="2 3" key="1">
    <citation type="journal article" date="2018" name="Front. Plant Sci.">
        <title>Red Clover (Trifolium pratense) and Zigzag Clover (T. medium) - A Picture of Genomic Similarities and Differences.</title>
        <authorList>
            <person name="Dluhosova J."/>
            <person name="Istvanek J."/>
            <person name="Nedelnik J."/>
            <person name="Repkova J."/>
        </authorList>
    </citation>
    <scope>NUCLEOTIDE SEQUENCE [LARGE SCALE GENOMIC DNA]</scope>
    <source>
        <strain evidence="3">cv. 10/8</strain>
        <tissue evidence="2">Leaf</tissue>
    </source>
</reference>
<evidence type="ECO:0000256" key="1">
    <source>
        <dbReference type="SAM" id="SignalP"/>
    </source>
</evidence>